<sequence>MQVMEHQSVNDTNLMSHMMHRENEHNAEHTFSGILNGLDFVSRLNVKRPNGLEQESDSYEKRFIACQKENAKLQEELSEAYLIKSKFAEQLKIEVEKNTGLEREVRHFQNQVAAVLSERDRILLKVEHLQRKRDGLIEKVTDLEDRLEHVTSEYAEEKGLCEILYCKLEKLKEENEVFEKIIEKFWKMRNRSMNGTTDTKNIEDIALVLLQETEDLWHYGEAKYKCDPQAGENSDELVCLRARLGKLQLEYEKELANRREMESSLSHYRNNMSCLTELMCKEIYHLRLLKGSIRNEVLSFFSEEREWIMSLQGFLHLATNVEHRPMKEHAGFNSILHADSNMMELDQCDINAADKGSSQRGRTTNEEKDSVNDVLEVEHQLFRFTELNQDKSGQNSVSQDDTKKPLQTTFLVSKLERKESFKEESSSSCSTDYGEALAQALQEKVAALLLLSQQEERHILESNTTSAMESQIFSLKQQLIQVTNEKLDALVKLACTQEKCLKLQEKQRSFKKLTQRGHIHTDEPIEVVESSFISNDTGSALPGSRKELMQGYLKHLWSKRQAFSVPASLTHMLSLNRSNHNNNNR</sequence>
<reference evidence="2" key="1">
    <citation type="submission" date="2021-08" db="EMBL/GenBank/DDBJ databases">
        <title>WGS assembly of Ceratopteris richardii.</title>
        <authorList>
            <person name="Marchant D.B."/>
            <person name="Chen G."/>
            <person name="Jenkins J."/>
            <person name="Shu S."/>
            <person name="Leebens-Mack J."/>
            <person name="Grimwood J."/>
            <person name="Schmutz J."/>
            <person name="Soltis P."/>
            <person name="Soltis D."/>
            <person name="Chen Z.-H."/>
        </authorList>
    </citation>
    <scope>NUCLEOTIDE SEQUENCE</scope>
    <source>
        <strain evidence="2">Whitten #5841</strain>
        <tissue evidence="2">Leaf</tissue>
    </source>
</reference>
<keyword evidence="1" id="KW-0175">Coiled coil</keyword>
<dbReference type="EMBL" id="CM035439">
    <property type="protein sequence ID" value="KAH7284841.1"/>
    <property type="molecule type" value="Genomic_DNA"/>
</dbReference>
<protein>
    <submittedName>
        <fullName evidence="2">Uncharacterized protein</fullName>
    </submittedName>
</protein>
<keyword evidence="3" id="KW-1185">Reference proteome</keyword>
<gene>
    <name evidence="2" type="ORF">KP509_34G073000</name>
</gene>
<evidence type="ECO:0000256" key="1">
    <source>
        <dbReference type="SAM" id="Coils"/>
    </source>
</evidence>
<dbReference type="PANTHER" id="PTHR35712:SF1">
    <property type="entry name" value="MYOSIN HEAVY CHAIN-LIKE PROTEIN"/>
    <property type="match status" value="1"/>
</dbReference>
<dbReference type="PANTHER" id="PTHR35712">
    <property type="entry name" value="MYOSIN HEAVY CHAIN-LIKE PROTEIN"/>
    <property type="match status" value="1"/>
</dbReference>
<accession>A0A8T2QNF4</accession>
<comment type="caution">
    <text evidence="2">The sequence shown here is derived from an EMBL/GenBank/DDBJ whole genome shotgun (WGS) entry which is preliminary data.</text>
</comment>
<proteinExistence type="predicted"/>
<evidence type="ECO:0000313" key="3">
    <source>
        <dbReference type="Proteomes" id="UP000825935"/>
    </source>
</evidence>
<evidence type="ECO:0000313" key="2">
    <source>
        <dbReference type="EMBL" id="KAH7284841.1"/>
    </source>
</evidence>
<dbReference type="Proteomes" id="UP000825935">
    <property type="component" value="Chromosome 34"/>
</dbReference>
<organism evidence="2 3">
    <name type="scientific">Ceratopteris richardii</name>
    <name type="common">Triangle waterfern</name>
    <dbReference type="NCBI Taxonomy" id="49495"/>
    <lineage>
        <taxon>Eukaryota</taxon>
        <taxon>Viridiplantae</taxon>
        <taxon>Streptophyta</taxon>
        <taxon>Embryophyta</taxon>
        <taxon>Tracheophyta</taxon>
        <taxon>Polypodiopsida</taxon>
        <taxon>Polypodiidae</taxon>
        <taxon>Polypodiales</taxon>
        <taxon>Pteridineae</taxon>
        <taxon>Pteridaceae</taxon>
        <taxon>Parkerioideae</taxon>
        <taxon>Ceratopteris</taxon>
    </lineage>
</organism>
<dbReference type="AlphaFoldDB" id="A0A8T2QNF4"/>
<name>A0A8T2QNF4_CERRI</name>
<feature type="coiled-coil region" evidence="1">
    <location>
        <begin position="126"/>
        <end position="153"/>
    </location>
</feature>
<dbReference type="OrthoDB" id="1719803at2759"/>